<dbReference type="PANTHER" id="PTHR42648:SF11">
    <property type="entry name" value="TRANSPOSON TY4-P GAG-POL POLYPROTEIN"/>
    <property type="match status" value="1"/>
</dbReference>
<dbReference type="Gene3D" id="3.30.420.10">
    <property type="entry name" value="Ribonuclease H-like superfamily/Ribonuclease H"/>
    <property type="match status" value="1"/>
</dbReference>
<keyword evidence="8" id="KW-0695">RNA-directed DNA polymerase</keyword>
<evidence type="ECO:0000256" key="1">
    <source>
        <dbReference type="ARBA" id="ARBA00022695"/>
    </source>
</evidence>
<evidence type="ECO:0000256" key="2">
    <source>
        <dbReference type="ARBA" id="ARBA00022722"/>
    </source>
</evidence>
<keyword evidence="1" id="KW-0548">Nucleotidyltransferase</keyword>
<dbReference type="InterPro" id="IPR012337">
    <property type="entry name" value="RNaseH-like_sf"/>
</dbReference>
<dbReference type="GO" id="GO:0003676">
    <property type="term" value="F:nucleic acid binding"/>
    <property type="evidence" value="ECO:0007669"/>
    <property type="project" value="InterPro"/>
</dbReference>
<keyword evidence="4" id="KW-0255">Endonuclease</keyword>
<dbReference type="GO" id="GO:0006310">
    <property type="term" value="P:DNA recombination"/>
    <property type="evidence" value="ECO:0007669"/>
    <property type="project" value="UniProtKB-KW"/>
</dbReference>
<keyword evidence="3" id="KW-0479">Metal-binding</keyword>
<evidence type="ECO:0000256" key="6">
    <source>
        <dbReference type="ARBA" id="ARBA00022842"/>
    </source>
</evidence>
<evidence type="ECO:0000256" key="7">
    <source>
        <dbReference type="ARBA" id="ARBA00022908"/>
    </source>
</evidence>
<keyword evidence="6" id="KW-0460">Magnesium</keyword>
<dbReference type="Pfam" id="PF25597">
    <property type="entry name" value="SH3_retrovirus"/>
    <property type="match status" value="1"/>
</dbReference>
<proteinExistence type="predicted"/>
<evidence type="ECO:0000259" key="11">
    <source>
        <dbReference type="Pfam" id="PF25597"/>
    </source>
</evidence>
<dbReference type="InterPro" id="IPR036397">
    <property type="entry name" value="RNaseH_sf"/>
</dbReference>
<dbReference type="GO" id="GO:0015074">
    <property type="term" value="P:DNA integration"/>
    <property type="evidence" value="ECO:0007669"/>
    <property type="project" value="UniProtKB-KW"/>
</dbReference>
<dbReference type="GO" id="GO:0016787">
    <property type="term" value="F:hydrolase activity"/>
    <property type="evidence" value="ECO:0007669"/>
    <property type="project" value="UniProtKB-KW"/>
</dbReference>
<dbReference type="InterPro" id="IPR039537">
    <property type="entry name" value="Retrotran_Ty1/copia-like"/>
</dbReference>
<gene>
    <name evidence="12" type="ORF">UBRO_20560</name>
</gene>
<evidence type="ECO:0000256" key="8">
    <source>
        <dbReference type="ARBA" id="ARBA00022918"/>
    </source>
</evidence>
<keyword evidence="5" id="KW-0378">Hydrolase</keyword>
<sequence length="186" mass="21020">MLCQHGIIQQLTAPYTPQQNSIAEHSNQTIMNIVGPMLTTAMLPASLWAEAVCHANWIQNCTYSKVVGGVLYTLWSGQKVRMNNIKTFGTVVWVKDARHGRSKLKLSQHAQRCFWVGIPDLSNAAHRSIDASDHSKIYISRDVRFDAECHRVCAEDPGHAFLRRRIRCTVHTNAKSVELPAPDRFR</sequence>
<keyword evidence="9" id="KW-0808">Transferase</keyword>
<feature type="domain" description="Retroviral polymerase SH3-like" evidence="11">
    <location>
        <begin position="92"/>
        <end position="148"/>
    </location>
</feature>
<dbReference type="GO" id="GO:0004519">
    <property type="term" value="F:endonuclease activity"/>
    <property type="evidence" value="ECO:0007669"/>
    <property type="project" value="UniProtKB-KW"/>
</dbReference>
<evidence type="ECO:0000256" key="4">
    <source>
        <dbReference type="ARBA" id="ARBA00022759"/>
    </source>
</evidence>
<evidence type="ECO:0000256" key="5">
    <source>
        <dbReference type="ARBA" id="ARBA00022801"/>
    </source>
</evidence>
<protein>
    <recommendedName>
        <fullName evidence="11">Retroviral polymerase SH3-like domain-containing protein</fullName>
    </recommendedName>
</protein>
<keyword evidence="10" id="KW-0233">DNA recombination</keyword>
<evidence type="ECO:0000313" key="12">
    <source>
        <dbReference type="EMBL" id="SAM78680.1"/>
    </source>
</evidence>
<evidence type="ECO:0000256" key="10">
    <source>
        <dbReference type="ARBA" id="ARBA00023172"/>
    </source>
</evidence>
<dbReference type="PANTHER" id="PTHR42648">
    <property type="entry name" value="TRANSPOSASE, PUTATIVE-RELATED"/>
    <property type="match status" value="1"/>
</dbReference>
<dbReference type="GO" id="GO:0003887">
    <property type="term" value="F:DNA-directed DNA polymerase activity"/>
    <property type="evidence" value="ECO:0007669"/>
    <property type="project" value="UniProtKB-KW"/>
</dbReference>
<dbReference type="InterPro" id="IPR057670">
    <property type="entry name" value="SH3_retrovirus"/>
</dbReference>
<keyword evidence="9" id="KW-0239">DNA-directed DNA polymerase</keyword>
<accession>A0A1K0G0C1</accession>
<dbReference type="GO" id="GO:0003964">
    <property type="term" value="F:RNA-directed DNA polymerase activity"/>
    <property type="evidence" value="ECO:0007669"/>
    <property type="project" value="UniProtKB-KW"/>
</dbReference>
<reference evidence="13" key="1">
    <citation type="submission" date="2016-04" db="EMBL/GenBank/DDBJ databases">
        <authorList>
            <person name="Guldener U."/>
            <person name="Guldener U."/>
        </authorList>
    </citation>
    <scope>NUCLEOTIDE SEQUENCE [LARGE SCALE GENOMIC DNA]</scope>
    <source>
        <strain evidence="13">UB2112</strain>
    </source>
</reference>
<name>A0A1K0G0C1_9BASI</name>
<dbReference type="GO" id="GO:0046872">
    <property type="term" value="F:metal ion binding"/>
    <property type="evidence" value="ECO:0007669"/>
    <property type="project" value="UniProtKB-KW"/>
</dbReference>
<evidence type="ECO:0000256" key="3">
    <source>
        <dbReference type="ARBA" id="ARBA00022723"/>
    </source>
</evidence>
<keyword evidence="2" id="KW-0540">Nuclease</keyword>
<dbReference type="Proteomes" id="UP000179920">
    <property type="component" value="Chromosome III"/>
</dbReference>
<dbReference type="SUPFAM" id="SSF53098">
    <property type="entry name" value="Ribonuclease H-like"/>
    <property type="match status" value="1"/>
</dbReference>
<keyword evidence="7" id="KW-0229">DNA integration</keyword>
<dbReference type="EMBL" id="LT558119">
    <property type="protein sequence ID" value="SAM78680.1"/>
    <property type="molecule type" value="Genomic_DNA"/>
</dbReference>
<evidence type="ECO:0000256" key="9">
    <source>
        <dbReference type="ARBA" id="ARBA00022932"/>
    </source>
</evidence>
<dbReference type="AlphaFoldDB" id="A0A1K0G0C1"/>
<organism evidence="12 13">
    <name type="scientific">Ustilago bromivora</name>
    <dbReference type="NCBI Taxonomy" id="307758"/>
    <lineage>
        <taxon>Eukaryota</taxon>
        <taxon>Fungi</taxon>
        <taxon>Dikarya</taxon>
        <taxon>Basidiomycota</taxon>
        <taxon>Ustilaginomycotina</taxon>
        <taxon>Ustilaginomycetes</taxon>
        <taxon>Ustilaginales</taxon>
        <taxon>Ustilaginaceae</taxon>
        <taxon>Ustilago</taxon>
    </lineage>
</organism>
<evidence type="ECO:0000313" key="13">
    <source>
        <dbReference type="Proteomes" id="UP000179920"/>
    </source>
</evidence>